<evidence type="ECO:0000313" key="3">
    <source>
        <dbReference type="Proteomes" id="UP001154282"/>
    </source>
</evidence>
<protein>
    <submittedName>
        <fullName evidence="2">Uncharacterized protein</fullName>
    </submittedName>
</protein>
<comment type="caution">
    <text evidence="2">The sequence shown here is derived from an EMBL/GenBank/DDBJ whole genome shotgun (WGS) entry which is preliminary data.</text>
</comment>
<evidence type="ECO:0000313" key="2">
    <source>
        <dbReference type="EMBL" id="CAI0552805.1"/>
    </source>
</evidence>
<keyword evidence="3" id="KW-1185">Reference proteome</keyword>
<reference evidence="2" key="1">
    <citation type="submission" date="2022-08" db="EMBL/GenBank/DDBJ databases">
        <authorList>
            <person name="Gutierrez-Valencia J."/>
        </authorList>
    </citation>
    <scope>NUCLEOTIDE SEQUENCE</scope>
</reference>
<name>A0AAV0R546_9ROSI</name>
<organism evidence="2 3">
    <name type="scientific">Linum tenue</name>
    <dbReference type="NCBI Taxonomy" id="586396"/>
    <lineage>
        <taxon>Eukaryota</taxon>
        <taxon>Viridiplantae</taxon>
        <taxon>Streptophyta</taxon>
        <taxon>Embryophyta</taxon>
        <taxon>Tracheophyta</taxon>
        <taxon>Spermatophyta</taxon>
        <taxon>Magnoliopsida</taxon>
        <taxon>eudicotyledons</taxon>
        <taxon>Gunneridae</taxon>
        <taxon>Pentapetalae</taxon>
        <taxon>rosids</taxon>
        <taxon>fabids</taxon>
        <taxon>Malpighiales</taxon>
        <taxon>Linaceae</taxon>
        <taxon>Linum</taxon>
    </lineage>
</organism>
<dbReference type="PANTHER" id="PTHR37194">
    <property type="entry name" value="T2E6.7-RELATED"/>
    <property type="match status" value="1"/>
</dbReference>
<feature type="region of interest" description="Disordered" evidence="1">
    <location>
        <begin position="118"/>
        <end position="151"/>
    </location>
</feature>
<feature type="compositionally biased region" description="Acidic residues" evidence="1">
    <location>
        <begin position="121"/>
        <end position="141"/>
    </location>
</feature>
<accession>A0AAV0R546</accession>
<dbReference type="AlphaFoldDB" id="A0AAV0R546"/>
<dbReference type="Proteomes" id="UP001154282">
    <property type="component" value="Unassembled WGS sequence"/>
</dbReference>
<evidence type="ECO:0000256" key="1">
    <source>
        <dbReference type="SAM" id="MobiDB-lite"/>
    </source>
</evidence>
<feature type="non-terminal residue" evidence="2">
    <location>
        <position position="1"/>
    </location>
</feature>
<dbReference type="EMBL" id="CAMGYJ010000010">
    <property type="protein sequence ID" value="CAI0552805.1"/>
    <property type="molecule type" value="Genomic_DNA"/>
</dbReference>
<proteinExistence type="predicted"/>
<sequence length="151" mass="16285">ILFFHQYCCTLAHPSLAAAAAALPPSSADSISFRRGCAALETLTSPPLPIRESVREKMEVDGGNGIGIRVKATFRLGSETHSVAATKGEGAAISEELVAMKEESMRILKEFITKHNVPADVPDELVEDEDESSEEEAEDEVAEKSKKTKLT</sequence>
<gene>
    <name evidence="2" type="ORF">LITE_LOCUS46592</name>
</gene>
<dbReference type="PANTHER" id="PTHR37194:SF2">
    <property type="entry name" value="T2E6.7-RELATED"/>
    <property type="match status" value="1"/>
</dbReference>